<evidence type="ECO:0000313" key="11">
    <source>
        <dbReference type="Proteomes" id="UP000770661"/>
    </source>
</evidence>
<feature type="transmembrane region" description="Helical" evidence="8">
    <location>
        <begin position="463"/>
        <end position="485"/>
    </location>
</feature>
<dbReference type="SUPFAM" id="SSF51120">
    <property type="entry name" value="beta-Roll"/>
    <property type="match status" value="1"/>
</dbReference>
<comment type="caution">
    <text evidence="10">The sequence shown here is derived from an EMBL/GenBank/DDBJ whole genome shotgun (WGS) entry which is preliminary data.</text>
</comment>
<dbReference type="InterPro" id="IPR011049">
    <property type="entry name" value="Serralysin-like_metalloprot_C"/>
</dbReference>
<dbReference type="Gene3D" id="3.40.50.300">
    <property type="entry name" value="P-loop containing nucleotide triphosphate hydrolases"/>
    <property type="match status" value="1"/>
</dbReference>
<dbReference type="GO" id="GO:0140359">
    <property type="term" value="F:ABC-type transporter activity"/>
    <property type="evidence" value="ECO:0007669"/>
    <property type="project" value="InterPro"/>
</dbReference>
<sequence>MDSALSTTLSREPPRELSLSMFPYTQSFVSSDPGQDALADAYTSFFWGPYKAEFVDAGSGVTGLRVRYQSIPIHAAGVATSVITNALLRLATNSSLHAITTTNYPLPPNKEFQSATTTTTGSSEVYGMLMPLALALLSASFLVFPLQERETKAKQVQVMTGAPLWGLWLATFLWDYLTYLLSALAIFAAFMIGDSQKYFTVDAAPAALVLLLLLYGWGSIPLAYVFSFFFQTAAAGFAVLTLISIVAGMIITTAVWALELSKQPDLLIVSDVLKWITSFLPAYPSSMGFEHMVSTSVYNAQCDLFNETLTEELCNNIYFLQPPPAFVVCCLTKNSVSGTLALLKVTKNSVSGTLALLKVTKNSVSGTLALLKVTKNSVSGTLALLKVTKNSVSGTLALLKVTKNSVSGTLALHKVTKNSVSGTLALLTHSLSSSAKCADVGDKICFQKRSYFAFDNDGMGPDLLTLAVNGVIFFLLLILIESGLFTKLRVMLLGLCRRKATSSGAEMPPDDDVVAEAALVGNLLAGVPTDPPTSNPSLLVDGLSKTFMGASRPAVNGISFHVGRGECFGLLGVNGAGKTTTFRMLTGDEVPGGGDARIGGHVPQSSHQEIHTRDWLLSSIRRRSRGAYRRGNADLLGRLRGISDRSLLHSVKKLVTLVGLTECAQRPSATYSGGNRRKLSTAMALIGEPPLVFLDEPTSGVDPASRRRVWAAISQAVRGGQSVVLTSHSMEECEALCSRITIMARGALRCIGSSGHLKAKFGQGYSLQVKLRTHDPRQEDEQQYAARVSHLKTTIQQRLAATLTDQHKGAKPSVVGRHFSVMEAMKRGQGSPSGEGSDAVTQNEGSDAVTQNEGSDAVTQNAGSDAVTQNAGSDAVTQNEGSDAVTQNEGSDAVTQNEGSDAVTQNAGSDAVTQNAEEGSDAVTQNEGSDAVTQNPLVEDYSASDTSLEQVFLSFAREAAAADPGSPEIPSEIVIKL</sequence>
<dbReference type="InterPro" id="IPR026082">
    <property type="entry name" value="ABCA"/>
</dbReference>
<protein>
    <submittedName>
        <fullName evidence="10">ATP-binding cassette sub-family A member 3</fullName>
    </submittedName>
</protein>
<dbReference type="SUPFAM" id="SSF52540">
    <property type="entry name" value="P-loop containing nucleoside triphosphate hydrolases"/>
    <property type="match status" value="1"/>
</dbReference>
<dbReference type="Pfam" id="PF00005">
    <property type="entry name" value="ABC_tran"/>
    <property type="match status" value="1"/>
</dbReference>
<evidence type="ECO:0000256" key="1">
    <source>
        <dbReference type="ARBA" id="ARBA00004141"/>
    </source>
</evidence>
<organism evidence="10 11">
    <name type="scientific">Chionoecetes opilio</name>
    <name type="common">Atlantic snow crab</name>
    <name type="synonym">Cancer opilio</name>
    <dbReference type="NCBI Taxonomy" id="41210"/>
    <lineage>
        <taxon>Eukaryota</taxon>
        <taxon>Metazoa</taxon>
        <taxon>Ecdysozoa</taxon>
        <taxon>Arthropoda</taxon>
        <taxon>Crustacea</taxon>
        <taxon>Multicrustacea</taxon>
        <taxon>Malacostraca</taxon>
        <taxon>Eumalacostraca</taxon>
        <taxon>Eucarida</taxon>
        <taxon>Decapoda</taxon>
        <taxon>Pleocyemata</taxon>
        <taxon>Brachyura</taxon>
        <taxon>Eubrachyura</taxon>
        <taxon>Majoidea</taxon>
        <taxon>Majidae</taxon>
        <taxon>Chionoecetes</taxon>
    </lineage>
</organism>
<evidence type="ECO:0000256" key="8">
    <source>
        <dbReference type="SAM" id="Phobius"/>
    </source>
</evidence>
<dbReference type="InterPro" id="IPR027417">
    <property type="entry name" value="P-loop_NTPase"/>
</dbReference>
<feature type="compositionally biased region" description="Polar residues" evidence="7">
    <location>
        <begin position="830"/>
        <end position="936"/>
    </location>
</feature>
<keyword evidence="3" id="KW-0547">Nucleotide-binding</keyword>
<evidence type="ECO:0000313" key="10">
    <source>
        <dbReference type="EMBL" id="KAG0730576.1"/>
    </source>
</evidence>
<dbReference type="EMBL" id="JACEEZ010000057">
    <property type="protein sequence ID" value="KAG0730576.1"/>
    <property type="molecule type" value="Genomic_DNA"/>
</dbReference>
<dbReference type="AlphaFoldDB" id="A0A8J5D3R6"/>
<dbReference type="PANTHER" id="PTHR19229">
    <property type="entry name" value="ATP-BINDING CASSETTE TRANSPORTER SUBFAMILY A ABCA"/>
    <property type="match status" value="1"/>
</dbReference>
<dbReference type="InterPro" id="IPR003593">
    <property type="entry name" value="AAA+_ATPase"/>
</dbReference>
<evidence type="ECO:0000256" key="3">
    <source>
        <dbReference type="ARBA" id="ARBA00022741"/>
    </source>
</evidence>
<dbReference type="InterPro" id="IPR013525">
    <property type="entry name" value="ABC2_TM"/>
</dbReference>
<feature type="transmembrane region" description="Helical" evidence="8">
    <location>
        <begin position="237"/>
        <end position="258"/>
    </location>
</feature>
<keyword evidence="5 8" id="KW-1133">Transmembrane helix</keyword>
<dbReference type="PROSITE" id="PS50893">
    <property type="entry name" value="ABC_TRANSPORTER_2"/>
    <property type="match status" value="1"/>
</dbReference>
<keyword evidence="4 10" id="KW-0067">ATP-binding</keyword>
<proteinExistence type="predicted"/>
<evidence type="ECO:0000256" key="5">
    <source>
        <dbReference type="ARBA" id="ARBA00022989"/>
    </source>
</evidence>
<evidence type="ECO:0000256" key="7">
    <source>
        <dbReference type="SAM" id="MobiDB-lite"/>
    </source>
</evidence>
<feature type="domain" description="ABC transporter" evidence="9">
    <location>
        <begin position="538"/>
        <end position="770"/>
    </location>
</feature>
<comment type="subcellular location">
    <subcellularLocation>
        <location evidence="1">Membrane</location>
        <topology evidence="1">Multi-pass membrane protein</topology>
    </subcellularLocation>
</comment>
<reference evidence="10" key="1">
    <citation type="submission" date="2020-07" db="EMBL/GenBank/DDBJ databases">
        <title>The High-quality genome of the commercially important snow crab, Chionoecetes opilio.</title>
        <authorList>
            <person name="Jeong J.-H."/>
            <person name="Ryu S."/>
        </authorList>
    </citation>
    <scope>NUCLEOTIDE SEQUENCE</scope>
    <source>
        <strain evidence="10">MADBK_172401_WGS</strain>
        <tissue evidence="10">Digestive gland</tissue>
    </source>
</reference>
<feature type="region of interest" description="Disordered" evidence="7">
    <location>
        <begin position="826"/>
        <end position="945"/>
    </location>
</feature>
<dbReference type="GO" id="GO:0016887">
    <property type="term" value="F:ATP hydrolysis activity"/>
    <property type="evidence" value="ECO:0007669"/>
    <property type="project" value="InterPro"/>
</dbReference>
<gene>
    <name evidence="10" type="primary">Abca3_0</name>
    <name evidence="10" type="ORF">GWK47_027945</name>
</gene>
<dbReference type="GO" id="GO:0005524">
    <property type="term" value="F:ATP binding"/>
    <property type="evidence" value="ECO:0007669"/>
    <property type="project" value="UniProtKB-KW"/>
</dbReference>
<feature type="transmembrane region" description="Helical" evidence="8">
    <location>
        <begin position="167"/>
        <end position="192"/>
    </location>
</feature>
<dbReference type="InterPro" id="IPR003439">
    <property type="entry name" value="ABC_transporter-like_ATP-bd"/>
</dbReference>
<dbReference type="OrthoDB" id="6367752at2759"/>
<evidence type="ECO:0000256" key="4">
    <source>
        <dbReference type="ARBA" id="ARBA00022840"/>
    </source>
</evidence>
<keyword evidence="6 8" id="KW-0472">Membrane</keyword>
<feature type="transmembrane region" description="Helical" evidence="8">
    <location>
        <begin position="204"/>
        <end position="230"/>
    </location>
</feature>
<dbReference type="CDD" id="cd03263">
    <property type="entry name" value="ABC_subfamily_A"/>
    <property type="match status" value="1"/>
</dbReference>
<dbReference type="SMART" id="SM00382">
    <property type="entry name" value="AAA"/>
    <property type="match status" value="1"/>
</dbReference>
<dbReference type="GO" id="GO:0016020">
    <property type="term" value="C:membrane"/>
    <property type="evidence" value="ECO:0007669"/>
    <property type="project" value="UniProtKB-SubCell"/>
</dbReference>
<dbReference type="Pfam" id="PF12698">
    <property type="entry name" value="ABC2_membrane_3"/>
    <property type="match status" value="1"/>
</dbReference>
<dbReference type="PANTHER" id="PTHR19229:SF250">
    <property type="entry name" value="ABC TRANSPORTER DOMAIN-CONTAINING PROTEIN-RELATED"/>
    <property type="match status" value="1"/>
</dbReference>
<feature type="transmembrane region" description="Helical" evidence="8">
    <location>
        <begin position="125"/>
        <end position="146"/>
    </location>
</feature>
<evidence type="ECO:0000256" key="6">
    <source>
        <dbReference type="ARBA" id="ARBA00023136"/>
    </source>
</evidence>
<keyword evidence="2 8" id="KW-0812">Transmembrane</keyword>
<name>A0A8J5D3R6_CHIOP</name>
<accession>A0A8J5D3R6</accession>
<dbReference type="Proteomes" id="UP000770661">
    <property type="component" value="Unassembled WGS sequence"/>
</dbReference>
<dbReference type="GO" id="GO:0005319">
    <property type="term" value="F:lipid transporter activity"/>
    <property type="evidence" value="ECO:0007669"/>
    <property type="project" value="TreeGrafter"/>
</dbReference>
<evidence type="ECO:0000259" key="9">
    <source>
        <dbReference type="PROSITE" id="PS50893"/>
    </source>
</evidence>
<evidence type="ECO:0000256" key="2">
    <source>
        <dbReference type="ARBA" id="ARBA00022692"/>
    </source>
</evidence>
<keyword evidence="11" id="KW-1185">Reference proteome</keyword>